<dbReference type="Proteomes" id="UP000244168">
    <property type="component" value="Unassembled WGS sequence"/>
</dbReference>
<dbReference type="OrthoDB" id="9182871at2"/>
<reference evidence="1 2" key="1">
    <citation type="submission" date="2018-04" db="EMBL/GenBank/DDBJ databases">
        <title>Genomic Encyclopedia of Archaeal and Bacterial Type Strains, Phase II (KMG-II): from individual species to whole genera.</title>
        <authorList>
            <person name="Goeker M."/>
        </authorList>
    </citation>
    <scope>NUCLEOTIDE SEQUENCE [LARGE SCALE GENOMIC DNA]</scope>
    <source>
        <strain evidence="1 2">DSM 26809</strain>
    </source>
</reference>
<dbReference type="EMBL" id="QAOQ01000006">
    <property type="protein sequence ID" value="PTQ95164.1"/>
    <property type="molecule type" value="Genomic_DNA"/>
</dbReference>
<protein>
    <submittedName>
        <fullName evidence="1">Putative ester cyclase</fullName>
    </submittedName>
</protein>
<proteinExistence type="predicted"/>
<dbReference type="PANTHER" id="PTHR38436:SF1">
    <property type="entry name" value="ESTER CYCLASE"/>
    <property type="match status" value="1"/>
</dbReference>
<comment type="caution">
    <text evidence="1">The sequence shown here is derived from an EMBL/GenBank/DDBJ whole genome shotgun (WGS) entry which is preliminary data.</text>
</comment>
<dbReference type="InterPro" id="IPR009959">
    <property type="entry name" value="Cyclase_SnoaL-like"/>
</dbReference>
<dbReference type="PANTHER" id="PTHR38436">
    <property type="entry name" value="POLYKETIDE CYCLASE SNOAL-LIKE DOMAIN"/>
    <property type="match status" value="1"/>
</dbReference>
<dbReference type="AlphaFoldDB" id="A0A2T5J7P4"/>
<organism evidence="1 2">
    <name type="scientific">Mucilaginibacter yixingensis</name>
    <dbReference type="NCBI Taxonomy" id="1295612"/>
    <lineage>
        <taxon>Bacteria</taxon>
        <taxon>Pseudomonadati</taxon>
        <taxon>Bacteroidota</taxon>
        <taxon>Sphingobacteriia</taxon>
        <taxon>Sphingobacteriales</taxon>
        <taxon>Sphingobacteriaceae</taxon>
        <taxon>Mucilaginibacter</taxon>
    </lineage>
</organism>
<sequence>MLDYLNFKSYIDIIPTNQINLLMKKILFGLAIAGLFASCSGSNSYVPTAKTDSATVKMEKNKQTALAAVQAMNTKDINAAFKDCAPGYTEYGSTGTHVQKNMDSLKKDMQNFLDAFPELKAENLKAVADSNTVAVLGTWSGTFKKDFMGIKANNKPFKVNDADIYTFNAKGQITSHRSIQEPATFFDQLDIPMPKKKM</sequence>
<dbReference type="SUPFAM" id="SSF54427">
    <property type="entry name" value="NTF2-like"/>
    <property type="match status" value="1"/>
</dbReference>
<dbReference type="Gene3D" id="3.10.450.50">
    <property type="match status" value="1"/>
</dbReference>
<evidence type="ECO:0000313" key="2">
    <source>
        <dbReference type="Proteomes" id="UP000244168"/>
    </source>
</evidence>
<keyword evidence="2" id="KW-1185">Reference proteome</keyword>
<evidence type="ECO:0000313" key="1">
    <source>
        <dbReference type="EMBL" id="PTQ95164.1"/>
    </source>
</evidence>
<dbReference type="InterPro" id="IPR032710">
    <property type="entry name" value="NTF2-like_dom_sf"/>
</dbReference>
<dbReference type="GO" id="GO:0030638">
    <property type="term" value="P:polyketide metabolic process"/>
    <property type="evidence" value="ECO:0007669"/>
    <property type="project" value="InterPro"/>
</dbReference>
<accession>A0A2T5J7P4</accession>
<name>A0A2T5J7P4_9SPHI</name>
<gene>
    <name evidence="1" type="ORF">C8P68_106379</name>
</gene>
<dbReference type="Pfam" id="PF07366">
    <property type="entry name" value="SnoaL"/>
    <property type="match status" value="1"/>
</dbReference>